<dbReference type="AlphaFoldDB" id="A0A2M6XDZ9"/>
<gene>
    <name evidence="1" type="ORF">COT44_01195</name>
</gene>
<evidence type="ECO:0000313" key="2">
    <source>
        <dbReference type="Proteomes" id="UP000228996"/>
    </source>
</evidence>
<dbReference type="EMBL" id="PEYO01000005">
    <property type="protein sequence ID" value="PIU03882.1"/>
    <property type="molecule type" value="Genomic_DNA"/>
</dbReference>
<protein>
    <recommendedName>
        <fullName evidence="3">CHAT domain-containing protein</fullName>
    </recommendedName>
</protein>
<proteinExistence type="predicted"/>
<comment type="caution">
    <text evidence="1">The sequence shown here is derived from an EMBL/GenBank/DDBJ whole genome shotgun (WGS) entry which is preliminary data.</text>
</comment>
<organism evidence="1 2">
    <name type="scientific">Candidatus Shapirobacteria bacterium CG08_land_8_20_14_0_20_39_18</name>
    <dbReference type="NCBI Taxonomy" id="1974883"/>
    <lineage>
        <taxon>Bacteria</taxon>
        <taxon>Candidatus Shapironibacteriota</taxon>
    </lineage>
</organism>
<evidence type="ECO:0008006" key="3">
    <source>
        <dbReference type="Google" id="ProtNLM"/>
    </source>
</evidence>
<dbReference type="Proteomes" id="UP000228996">
    <property type="component" value="Unassembled WGS sequence"/>
</dbReference>
<sequence>MVILITRPNYDPGTNYLSYWSIPVIDFAEKRGAKVLDLSGVKVNRKYFVSYVRKNNPRLIFFNGHGNQKSVMGQDDEVLVDVNESSILFGAIIYARSCEAAGKLGPQSVKNGAVAFIGYSQNFTVGYTPEKVTRPLEDPVAKLFLELSNLIPISILKGNKVQEAHLKSQKAMFKNLMFMLSSRASNSQKDSASCLWRNMKYQTVCGNGDARIF</sequence>
<evidence type="ECO:0000313" key="1">
    <source>
        <dbReference type="EMBL" id="PIU03882.1"/>
    </source>
</evidence>
<reference evidence="2" key="1">
    <citation type="submission" date="2017-09" db="EMBL/GenBank/DDBJ databases">
        <title>Depth-based differentiation of microbial function through sediment-hosted aquifers and enrichment of novel symbionts in the deep terrestrial subsurface.</title>
        <authorList>
            <person name="Probst A.J."/>
            <person name="Ladd B."/>
            <person name="Jarett J.K."/>
            <person name="Geller-Mcgrath D.E."/>
            <person name="Sieber C.M.K."/>
            <person name="Emerson J.B."/>
            <person name="Anantharaman K."/>
            <person name="Thomas B.C."/>
            <person name="Malmstrom R."/>
            <person name="Stieglmeier M."/>
            <person name="Klingl A."/>
            <person name="Woyke T."/>
            <person name="Ryan C.M."/>
            <person name="Banfield J.F."/>
        </authorList>
    </citation>
    <scope>NUCLEOTIDE SEQUENCE [LARGE SCALE GENOMIC DNA]</scope>
</reference>
<accession>A0A2M6XDZ9</accession>
<name>A0A2M6XDZ9_9BACT</name>